<dbReference type="RefSeq" id="WP_130604868.1">
    <property type="nucleotide sequence ID" value="NZ_AP019400.1"/>
</dbReference>
<dbReference type="AlphaFoldDB" id="A0A3T1CYS5"/>
<accession>A0A3T1CYS5</accession>
<reference evidence="1 2" key="1">
    <citation type="submission" date="2019-01" db="EMBL/GenBank/DDBJ databases">
        <title>Complete genome sequence of Cohnella hallensis HS21 isolated from Korean fir (Abies koreana) rhizospheric soil.</title>
        <authorList>
            <person name="Jiang L."/>
            <person name="Kang S.W."/>
            <person name="Kim S."/>
            <person name="Jung J."/>
            <person name="Kim C.Y."/>
            <person name="Kim D.H."/>
            <person name="Kim S.W."/>
            <person name="Lee J."/>
        </authorList>
    </citation>
    <scope>NUCLEOTIDE SEQUENCE [LARGE SCALE GENOMIC DNA]</scope>
    <source>
        <strain evidence="1 2">HS21</strain>
    </source>
</reference>
<dbReference type="EMBL" id="AP019400">
    <property type="protein sequence ID" value="BBI30978.1"/>
    <property type="molecule type" value="Genomic_DNA"/>
</dbReference>
<dbReference type="Proteomes" id="UP000289856">
    <property type="component" value="Chromosome"/>
</dbReference>
<evidence type="ECO:0000313" key="2">
    <source>
        <dbReference type="Proteomes" id="UP000289856"/>
    </source>
</evidence>
<keyword evidence="2" id="KW-1185">Reference proteome</keyword>
<proteinExistence type="predicted"/>
<organism evidence="1 2">
    <name type="scientific">Cohnella abietis</name>
    <dbReference type="NCBI Taxonomy" id="2507935"/>
    <lineage>
        <taxon>Bacteria</taxon>
        <taxon>Bacillati</taxon>
        <taxon>Bacillota</taxon>
        <taxon>Bacilli</taxon>
        <taxon>Bacillales</taxon>
        <taxon>Paenibacillaceae</taxon>
        <taxon>Cohnella</taxon>
    </lineage>
</organism>
<sequence>MKSNGLGTALDLEVFRRAGLTIVTDLNLPDVLSALVSAYEYGLSGQEGSTPLSPHKQVIEDAINRYLDEPNA</sequence>
<name>A0A3T1CYS5_9BACL</name>
<dbReference type="KEGG" id="cohn:KCTCHS21_03770"/>
<gene>
    <name evidence="1" type="ORF">KCTCHS21_03770</name>
</gene>
<evidence type="ECO:0000313" key="1">
    <source>
        <dbReference type="EMBL" id="BBI30978.1"/>
    </source>
</evidence>
<protein>
    <submittedName>
        <fullName evidence="1">Uncharacterized protein</fullName>
    </submittedName>
</protein>